<dbReference type="AlphaFoldDB" id="A0A381V2S1"/>
<sequence length="208" mass="23281">MAERLDKVFVAIDSPKTKEVLKEYTFDVVMTDSNHSSGTDRVAEVIKGIEDAEVIINIQGDEPMLDPGVIDGLVALFDNNNISMATAVSRKLSVNDMLDPNVVKVFLDEHNFAIDFKRELYDMEIGGVYRHLGIYGYQRDTLLQLSSMDCTMREQQESLEQLRALENKIPIKSLITGAIQVPVDTAEDLKKVSALMSVNISNKEKVIE</sequence>
<dbReference type="Pfam" id="PF02348">
    <property type="entry name" value="CTP_transf_3"/>
    <property type="match status" value="1"/>
</dbReference>
<evidence type="ECO:0000256" key="1">
    <source>
        <dbReference type="ARBA" id="ARBA00022679"/>
    </source>
</evidence>
<dbReference type="InterPro" id="IPR029044">
    <property type="entry name" value="Nucleotide-diphossugar_trans"/>
</dbReference>
<keyword evidence="2" id="KW-0548">Nucleotidyltransferase</keyword>
<dbReference type="GO" id="GO:0005829">
    <property type="term" value="C:cytosol"/>
    <property type="evidence" value="ECO:0007669"/>
    <property type="project" value="TreeGrafter"/>
</dbReference>
<evidence type="ECO:0000256" key="2">
    <source>
        <dbReference type="ARBA" id="ARBA00022695"/>
    </source>
</evidence>
<dbReference type="SUPFAM" id="SSF53448">
    <property type="entry name" value="Nucleotide-diphospho-sugar transferases"/>
    <property type="match status" value="1"/>
</dbReference>
<dbReference type="Gene3D" id="3.90.550.10">
    <property type="entry name" value="Spore Coat Polysaccharide Biosynthesis Protein SpsA, Chain A"/>
    <property type="match status" value="1"/>
</dbReference>
<gene>
    <name evidence="3" type="ORF">METZ01_LOCUS86801</name>
</gene>
<evidence type="ECO:0008006" key="4">
    <source>
        <dbReference type="Google" id="ProtNLM"/>
    </source>
</evidence>
<dbReference type="InterPro" id="IPR003329">
    <property type="entry name" value="Cytidylyl_trans"/>
</dbReference>
<evidence type="ECO:0000313" key="3">
    <source>
        <dbReference type="EMBL" id="SVA33947.1"/>
    </source>
</evidence>
<reference evidence="3" key="1">
    <citation type="submission" date="2018-05" db="EMBL/GenBank/DDBJ databases">
        <authorList>
            <person name="Lanie J.A."/>
            <person name="Ng W.-L."/>
            <person name="Kazmierczak K.M."/>
            <person name="Andrzejewski T.M."/>
            <person name="Davidsen T.M."/>
            <person name="Wayne K.J."/>
            <person name="Tettelin H."/>
            <person name="Glass J.I."/>
            <person name="Rusch D."/>
            <person name="Podicherti R."/>
            <person name="Tsui H.-C.T."/>
            <person name="Winkler M.E."/>
        </authorList>
    </citation>
    <scope>NUCLEOTIDE SEQUENCE</scope>
</reference>
<dbReference type="PANTHER" id="PTHR42866">
    <property type="entry name" value="3-DEOXY-MANNO-OCTULOSONATE CYTIDYLYLTRANSFERASE"/>
    <property type="match status" value="1"/>
</dbReference>
<accession>A0A381V2S1</accession>
<dbReference type="EMBL" id="UINC01007548">
    <property type="protein sequence ID" value="SVA33947.1"/>
    <property type="molecule type" value="Genomic_DNA"/>
</dbReference>
<name>A0A381V2S1_9ZZZZ</name>
<keyword evidence="1" id="KW-0808">Transferase</keyword>
<protein>
    <recommendedName>
        <fullName evidence="4">3-deoxy-manno-octulosonate cytidylyltransferase</fullName>
    </recommendedName>
</protein>
<organism evidence="3">
    <name type="scientific">marine metagenome</name>
    <dbReference type="NCBI Taxonomy" id="408172"/>
    <lineage>
        <taxon>unclassified sequences</taxon>
        <taxon>metagenomes</taxon>
        <taxon>ecological metagenomes</taxon>
    </lineage>
</organism>
<dbReference type="PANTHER" id="PTHR42866:SF2">
    <property type="entry name" value="3-DEOXY-MANNO-OCTULOSONATE CYTIDYLYLTRANSFERASE, MITOCHONDRIAL"/>
    <property type="match status" value="1"/>
</dbReference>
<proteinExistence type="predicted"/>
<dbReference type="GO" id="GO:0008690">
    <property type="term" value="F:3-deoxy-manno-octulosonate cytidylyltransferase activity"/>
    <property type="evidence" value="ECO:0007669"/>
    <property type="project" value="TreeGrafter"/>
</dbReference>